<dbReference type="Proteomes" id="UP001055879">
    <property type="component" value="Linkage Group LG06"/>
</dbReference>
<reference evidence="2" key="1">
    <citation type="journal article" date="2022" name="Mol. Ecol. Resour.">
        <title>The genomes of chicory, endive, great burdock and yacon provide insights into Asteraceae palaeo-polyploidization history and plant inulin production.</title>
        <authorList>
            <person name="Fan W."/>
            <person name="Wang S."/>
            <person name="Wang H."/>
            <person name="Wang A."/>
            <person name="Jiang F."/>
            <person name="Liu H."/>
            <person name="Zhao H."/>
            <person name="Xu D."/>
            <person name="Zhang Y."/>
        </authorList>
    </citation>
    <scope>NUCLEOTIDE SEQUENCE [LARGE SCALE GENOMIC DNA]</scope>
    <source>
        <strain evidence="2">cv. Niubang</strain>
    </source>
</reference>
<name>A0ACB9B8N9_ARCLA</name>
<evidence type="ECO:0000313" key="2">
    <source>
        <dbReference type="Proteomes" id="UP001055879"/>
    </source>
</evidence>
<evidence type="ECO:0000313" key="1">
    <source>
        <dbReference type="EMBL" id="KAI3718298.1"/>
    </source>
</evidence>
<proteinExistence type="predicted"/>
<sequence>MMGVSPSHGEASVSKPSSDNQTDDLPTPLISINIPQSLLKKPTSPITHTYIRKNVKKVSSLLVPSPTKPSTPLIEHSPLENIKRETTGVSPNPKKVLNKEKEEHIGCKAHTTDFAQSAGQDGVNISKTFPMATLGEQSSKGPICQETKGVEGASARQKTSTTKRSKDPSRVVNTPKGGEDRYNYQELMDTIGNINLDVIKRGSDIEEMKLVILSQQVQITKLKKMVMKLVQKNKRKQYVLKKSGDAFNKAEKQDEGEKHSPIGMEDQFKGELNKETENSKAAETEPAAVTEKEVETEKTATETSLSREEMEIAETLVKANNDTPKAT</sequence>
<reference evidence="1 2" key="2">
    <citation type="journal article" date="2022" name="Mol. Ecol. Resour.">
        <title>The genomes of chicory, endive, great burdock and yacon provide insights into Asteraceae paleo-polyploidization history and plant inulin production.</title>
        <authorList>
            <person name="Fan W."/>
            <person name="Wang S."/>
            <person name="Wang H."/>
            <person name="Wang A."/>
            <person name="Jiang F."/>
            <person name="Liu H."/>
            <person name="Zhao H."/>
            <person name="Xu D."/>
            <person name="Zhang Y."/>
        </authorList>
    </citation>
    <scope>NUCLEOTIDE SEQUENCE [LARGE SCALE GENOMIC DNA]</scope>
    <source>
        <strain evidence="2">cv. Niubang</strain>
    </source>
</reference>
<organism evidence="1 2">
    <name type="scientific">Arctium lappa</name>
    <name type="common">Greater burdock</name>
    <name type="synonym">Lappa major</name>
    <dbReference type="NCBI Taxonomy" id="4217"/>
    <lineage>
        <taxon>Eukaryota</taxon>
        <taxon>Viridiplantae</taxon>
        <taxon>Streptophyta</taxon>
        <taxon>Embryophyta</taxon>
        <taxon>Tracheophyta</taxon>
        <taxon>Spermatophyta</taxon>
        <taxon>Magnoliopsida</taxon>
        <taxon>eudicotyledons</taxon>
        <taxon>Gunneridae</taxon>
        <taxon>Pentapetalae</taxon>
        <taxon>asterids</taxon>
        <taxon>campanulids</taxon>
        <taxon>Asterales</taxon>
        <taxon>Asteraceae</taxon>
        <taxon>Carduoideae</taxon>
        <taxon>Cardueae</taxon>
        <taxon>Arctiinae</taxon>
        <taxon>Arctium</taxon>
    </lineage>
</organism>
<dbReference type="EMBL" id="CM042052">
    <property type="protein sequence ID" value="KAI3718298.1"/>
    <property type="molecule type" value="Genomic_DNA"/>
</dbReference>
<protein>
    <submittedName>
        <fullName evidence="1">Uncharacterized protein</fullName>
    </submittedName>
</protein>
<comment type="caution">
    <text evidence="1">The sequence shown here is derived from an EMBL/GenBank/DDBJ whole genome shotgun (WGS) entry which is preliminary data.</text>
</comment>
<keyword evidence="2" id="KW-1185">Reference proteome</keyword>
<gene>
    <name evidence="1" type="ORF">L6452_19162</name>
</gene>
<accession>A0ACB9B8N9</accession>